<dbReference type="InterPro" id="IPR007135">
    <property type="entry name" value="Atg3/Atg10"/>
</dbReference>
<evidence type="ECO:0000256" key="4">
    <source>
        <dbReference type="ARBA" id="ARBA00022490"/>
    </source>
</evidence>
<dbReference type="GO" id="GO:0000422">
    <property type="term" value="P:autophagy of mitochondrion"/>
    <property type="evidence" value="ECO:0007669"/>
    <property type="project" value="TreeGrafter"/>
</dbReference>
<evidence type="ECO:0000256" key="6">
    <source>
        <dbReference type="ARBA" id="ARBA00022927"/>
    </source>
</evidence>
<dbReference type="GO" id="GO:0000045">
    <property type="term" value="P:autophagosome assembly"/>
    <property type="evidence" value="ECO:0007669"/>
    <property type="project" value="TreeGrafter"/>
</dbReference>
<feature type="compositionally biased region" description="Acidic residues" evidence="8">
    <location>
        <begin position="79"/>
        <end position="88"/>
    </location>
</feature>
<evidence type="ECO:0000256" key="3">
    <source>
        <dbReference type="ARBA" id="ARBA00022448"/>
    </source>
</evidence>
<gene>
    <name evidence="9" type="ORF">TCIL3000_2_90</name>
</gene>
<evidence type="ECO:0000256" key="2">
    <source>
        <dbReference type="ARBA" id="ARBA00007683"/>
    </source>
</evidence>
<reference evidence="9" key="1">
    <citation type="journal article" date="2012" name="Proc. Natl. Acad. Sci. U.S.A.">
        <title>Antigenic diversity is generated by distinct evolutionary mechanisms in African trypanosome species.</title>
        <authorList>
            <person name="Jackson A.P."/>
            <person name="Berry A."/>
            <person name="Aslett M."/>
            <person name="Allison H.C."/>
            <person name="Burton P."/>
            <person name="Vavrova-Anderson J."/>
            <person name="Brown R."/>
            <person name="Browne H."/>
            <person name="Corton N."/>
            <person name="Hauser H."/>
            <person name="Gamble J."/>
            <person name="Gilderthorp R."/>
            <person name="Marcello L."/>
            <person name="McQuillan J."/>
            <person name="Otto T.D."/>
            <person name="Quail M.A."/>
            <person name="Sanders M.J."/>
            <person name="van Tonder A."/>
            <person name="Ginger M.L."/>
            <person name="Field M.C."/>
            <person name="Barry J.D."/>
            <person name="Hertz-Fowler C."/>
            <person name="Berriman M."/>
        </authorList>
    </citation>
    <scope>NUCLEOTIDE SEQUENCE</scope>
    <source>
        <strain evidence="9">IL3000</strain>
    </source>
</reference>
<evidence type="ECO:0000256" key="5">
    <source>
        <dbReference type="ARBA" id="ARBA00022786"/>
    </source>
</evidence>
<evidence type="ECO:0000256" key="8">
    <source>
        <dbReference type="SAM" id="MobiDB-lite"/>
    </source>
</evidence>
<evidence type="ECO:0000256" key="7">
    <source>
        <dbReference type="ARBA" id="ARBA00023006"/>
    </source>
</evidence>
<keyword evidence="4" id="KW-0963">Cytoplasm</keyword>
<dbReference type="VEuPathDB" id="TriTrypDB:TcIL3000_2_90"/>
<dbReference type="GO" id="GO:0044804">
    <property type="term" value="P:nucleophagy"/>
    <property type="evidence" value="ECO:0007669"/>
    <property type="project" value="TreeGrafter"/>
</dbReference>
<dbReference type="AlphaFoldDB" id="G0UJ91"/>
<evidence type="ECO:0000313" key="9">
    <source>
        <dbReference type="EMBL" id="CCC89442.1"/>
    </source>
</evidence>
<keyword evidence="3" id="KW-0813">Transport</keyword>
<feature type="compositionally biased region" description="Basic and acidic residues" evidence="8">
    <location>
        <begin position="89"/>
        <end position="99"/>
    </location>
</feature>
<protein>
    <submittedName>
        <fullName evidence="9">Uncharacterized protein TCIL3000_2_90</fullName>
    </submittedName>
</protein>
<dbReference type="EMBL" id="HE575315">
    <property type="protein sequence ID" value="CCC89442.1"/>
    <property type="molecule type" value="Genomic_DNA"/>
</dbReference>
<dbReference type="GO" id="GO:0019776">
    <property type="term" value="F:Atg8-family ligase activity"/>
    <property type="evidence" value="ECO:0007669"/>
    <property type="project" value="TreeGrafter"/>
</dbReference>
<comment type="similarity">
    <text evidence="2">Belongs to the ATG3 family.</text>
</comment>
<dbReference type="PANTHER" id="PTHR12866:SF2">
    <property type="entry name" value="UBIQUITIN-LIKE-CONJUGATING ENZYME ATG3"/>
    <property type="match status" value="1"/>
</dbReference>
<dbReference type="GO" id="GO:0061723">
    <property type="term" value="P:glycophagy"/>
    <property type="evidence" value="ECO:0007669"/>
    <property type="project" value="TreeGrafter"/>
</dbReference>
<dbReference type="Pfam" id="PF03987">
    <property type="entry name" value="Autophagy_act_C"/>
    <property type="match status" value="1"/>
</dbReference>
<keyword evidence="6" id="KW-0653">Protein transport</keyword>
<keyword evidence="5" id="KW-0833">Ubl conjugation pathway</keyword>
<name>G0UJ91_TRYCI</name>
<organism evidence="9">
    <name type="scientific">Trypanosoma congolense (strain IL3000)</name>
    <dbReference type="NCBI Taxonomy" id="1068625"/>
    <lineage>
        <taxon>Eukaryota</taxon>
        <taxon>Discoba</taxon>
        <taxon>Euglenozoa</taxon>
        <taxon>Kinetoplastea</taxon>
        <taxon>Metakinetoplastina</taxon>
        <taxon>Trypanosomatida</taxon>
        <taxon>Trypanosomatidae</taxon>
        <taxon>Trypanosoma</taxon>
        <taxon>Nannomonas</taxon>
    </lineage>
</organism>
<dbReference type="GO" id="GO:0000407">
    <property type="term" value="C:phagophore assembly site"/>
    <property type="evidence" value="ECO:0007669"/>
    <property type="project" value="TreeGrafter"/>
</dbReference>
<sequence>MPVWSCAEGLEEIQPFLPPNKKYLIYHGAPCYERVAGGGERETSRRNRRTRMGGRVTTHVNRERNPLTEVVTERAIDWDNSDDDSSDVDLDRAKPDGPDQRQCRLYDVCMTYDQYYQTPRIFLLGYEEGK</sequence>
<proteinExistence type="inferred from homology"/>
<dbReference type="GO" id="GO:0015031">
    <property type="term" value="P:protein transport"/>
    <property type="evidence" value="ECO:0007669"/>
    <property type="project" value="UniProtKB-KW"/>
</dbReference>
<comment type="subcellular location">
    <subcellularLocation>
        <location evidence="1">Cytoplasm</location>
    </subcellularLocation>
</comment>
<dbReference type="PANTHER" id="PTHR12866">
    <property type="entry name" value="UBIQUITIN-LIKE-CONJUGATING ENZYME ATG3"/>
    <property type="match status" value="1"/>
</dbReference>
<feature type="region of interest" description="Disordered" evidence="8">
    <location>
        <begin position="73"/>
        <end position="99"/>
    </location>
</feature>
<dbReference type="GO" id="GO:0005829">
    <property type="term" value="C:cytosol"/>
    <property type="evidence" value="ECO:0007669"/>
    <property type="project" value="TreeGrafter"/>
</dbReference>
<keyword evidence="7" id="KW-0072">Autophagy</keyword>
<evidence type="ECO:0000256" key="1">
    <source>
        <dbReference type="ARBA" id="ARBA00004496"/>
    </source>
</evidence>
<accession>G0UJ91</accession>